<evidence type="ECO:0000313" key="1">
    <source>
        <dbReference type="EMBL" id="QUB39851.1"/>
    </source>
</evidence>
<proteinExistence type="predicted"/>
<protein>
    <submittedName>
        <fullName evidence="1">Uncharacterized protein</fullName>
    </submittedName>
</protein>
<dbReference type="RefSeq" id="WP_200771846.1">
    <property type="nucleotide sequence ID" value="NZ_CP072329.1"/>
</dbReference>
<organism evidence="1 2">
    <name type="scientific">Streptococcus lactarius</name>
    <dbReference type="NCBI Taxonomy" id="684066"/>
    <lineage>
        <taxon>Bacteria</taxon>
        <taxon>Bacillati</taxon>
        <taxon>Bacillota</taxon>
        <taxon>Bacilli</taxon>
        <taxon>Lactobacillales</taxon>
        <taxon>Streptococcaceae</taxon>
        <taxon>Streptococcus</taxon>
    </lineage>
</organism>
<reference evidence="1 2" key="1">
    <citation type="submission" date="2021-03" db="EMBL/GenBank/DDBJ databases">
        <title>Human Oral Microbial Genomes.</title>
        <authorList>
            <person name="Johnston C.D."/>
            <person name="Chen T."/>
            <person name="Dewhirst F.E."/>
        </authorList>
    </citation>
    <scope>NUCLEOTIDE SEQUENCE [LARGE SCALE GENOMIC DNA]</scope>
    <source>
        <strain evidence="1 2">CCUG 66490</strain>
    </source>
</reference>
<sequence>MDTNQTSYQRIKVRQFVTVQDTRYPNEEIGFDLKTHEFYSSSLAVKNGRAYGIDSTVASELYKEWEEFILTYGILKIAITNNEIINHGYILEFDSRDFINSKKLSNIQRGDIENFYTKYKMSKVRVTYNKEFLPTKIEGYYEKDGEMSWNTIRAYSYPFKNKADFDKKLDEQIQLIKEIESEKEGD</sequence>
<name>A0ABX7XLT0_9STRE</name>
<dbReference type="EMBL" id="CP072329">
    <property type="protein sequence ID" value="QUB39851.1"/>
    <property type="molecule type" value="Genomic_DNA"/>
</dbReference>
<dbReference type="Proteomes" id="UP000676511">
    <property type="component" value="Chromosome"/>
</dbReference>
<keyword evidence="2" id="KW-1185">Reference proteome</keyword>
<accession>A0ABX7XLT0</accession>
<evidence type="ECO:0000313" key="2">
    <source>
        <dbReference type="Proteomes" id="UP000676511"/>
    </source>
</evidence>
<gene>
    <name evidence="1" type="ORF">J4854_05270</name>
</gene>